<reference evidence="3 4" key="1">
    <citation type="submission" date="2016-11" db="EMBL/GenBank/DDBJ databases">
        <authorList>
            <person name="Jaros S."/>
            <person name="Januszkiewicz K."/>
            <person name="Wedrychowicz H."/>
        </authorList>
    </citation>
    <scope>NUCLEOTIDE SEQUENCE [LARGE SCALE GENOMIC DNA]</scope>
    <source>
        <strain evidence="3 4">DSM 21758</strain>
    </source>
</reference>
<dbReference type="EMBL" id="FQZB01000016">
    <property type="protein sequence ID" value="SHK34803.1"/>
    <property type="molecule type" value="Genomic_DNA"/>
</dbReference>
<sequence length="215" mass="24139">MKHKVISVLLSGLIVFSFIGCGNSQASSKSVNDGSTKKEESKDKENEKTVDGVKFAIGKISKEEIKGDMNSDGKINKESGEYFQSGLDIKKAIDYEYVVVNVKVENTTDKVVKLFQTGWNATMKDGYELKDIKVNDKLNNEEVPSKYSFDAQVKIVVEKKLNAGEIKLKYNLKDYSNLGKAMQEAMNGATKEDVKKKYPELYKDNYVDFGTIKIQ</sequence>
<organism evidence="3 4">
    <name type="scientific">Clostridium cavendishii DSM 21758</name>
    <dbReference type="NCBI Taxonomy" id="1121302"/>
    <lineage>
        <taxon>Bacteria</taxon>
        <taxon>Bacillati</taxon>
        <taxon>Bacillota</taxon>
        <taxon>Clostridia</taxon>
        <taxon>Eubacteriales</taxon>
        <taxon>Clostridiaceae</taxon>
        <taxon>Clostridium</taxon>
    </lineage>
</organism>
<dbReference type="OrthoDB" id="1913282at2"/>
<protein>
    <recommendedName>
        <fullName evidence="5">DUF4352 domain-containing protein</fullName>
    </recommendedName>
</protein>
<feature type="compositionally biased region" description="Polar residues" evidence="1">
    <location>
        <begin position="25"/>
        <end position="34"/>
    </location>
</feature>
<evidence type="ECO:0000256" key="1">
    <source>
        <dbReference type="SAM" id="MobiDB-lite"/>
    </source>
</evidence>
<keyword evidence="4" id="KW-1185">Reference proteome</keyword>
<dbReference type="AlphaFoldDB" id="A0A1M6RQT7"/>
<dbReference type="Proteomes" id="UP000184310">
    <property type="component" value="Unassembled WGS sequence"/>
</dbReference>
<evidence type="ECO:0000313" key="4">
    <source>
        <dbReference type="Proteomes" id="UP000184310"/>
    </source>
</evidence>
<feature type="region of interest" description="Disordered" evidence="1">
    <location>
        <begin position="25"/>
        <end position="48"/>
    </location>
</feature>
<keyword evidence="2" id="KW-0732">Signal</keyword>
<evidence type="ECO:0008006" key="5">
    <source>
        <dbReference type="Google" id="ProtNLM"/>
    </source>
</evidence>
<feature type="chain" id="PRO_5012025515" description="DUF4352 domain-containing protein" evidence="2">
    <location>
        <begin position="27"/>
        <end position="215"/>
    </location>
</feature>
<dbReference type="PROSITE" id="PS51257">
    <property type="entry name" value="PROKAR_LIPOPROTEIN"/>
    <property type="match status" value="1"/>
</dbReference>
<name>A0A1M6RQT7_9CLOT</name>
<dbReference type="RefSeq" id="WP_072991350.1">
    <property type="nucleotide sequence ID" value="NZ_FQZB01000016.1"/>
</dbReference>
<feature type="signal peptide" evidence="2">
    <location>
        <begin position="1"/>
        <end position="26"/>
    </location>
</feature>
<feature type="compositionally biased region" description="Basic and acidic residues" evidence="1">
    <location>
        <begin position="35"/>
        <end position="48"/>
    </location>
</feature>
<gene>
    <name evidence="3" type="ORF">SAMN02745163_03647</name>
</gene>
<accession>A0A1M6RQT7</accession>
<evidence type="ECO:0000313" key="3">
    <source>
        <dbReference type="EMBL" id="SHK34803.1"/>
    </source>
</evidence>
<evidence type="ECO:0000256" key="2">
    <source>
        <dbReference type="SAM" id="SignalP"/>
    </source>
</evidence>
<proteinExistence type="predicted"/>